<name>A0AAJ7FJL9_CEPCN</name>
<feature type="signal peptide" evidence="2">
    <location>
        <begin position="1"/>
        <end position="31"/>
    </location>
</feature>
<protein>
    <submittedName>
        <fullName evidence="4">Probable serine/threonine-protein kinase nek3</fullName>
    </submittedName>
</protein>
<keyword evidence="2" id="KW-0732">Signal</keyword>
<feature type="compositionally biased region" description="Low complexity" evidence="1">
    <location>
        <begin position="408"/>
        <end position="425"/>
    </location>
</feature>
<evidence type="ECO:0000256" key="1">
    <source>
        <dbReference type="SAM" id="MobiDB-lite"/>
    </source>
</evidence>
<accession>A0AAJ7FJL9</accession>
<proteinExistence type="predicted"/>
<organism evidence="3 4">
    <name type="scientific">Cephus cinctus</name>
    <name type="common">Wheat stem sawfly</name>
    <dbReference type="NCBI Taxonomy" id="211228"/>
    <lineage>
        <taxon>Eukaryota</taxon>
        <taxon>Metazoa</taxon>
        <taxon>Ecdysozoa</taxon>
        <taxon>Arthropoda</taxon>
        <taxon>Hexapoda</taxon>
        <taxon>Insecta</taxon>
        <taxon>Pterygota</taxon>
        <taxon>Neoptera</taxon>
        <taxon>Endopterygota</taxon>
        <taxon>Hymenoptera</taxon>
        <taxon>Cephoidea</taxon>
        <taxon>Cephidae</taxon>
        <taxon>Cephus</taxon>
    </lineage>
</organism>
<dbReference type="RefSeq" id="XP_015595091.1">
    <property type="nucleotide sequence ID" value="XM_015739605.2"/>
</dbReference>
<feature type="region of interest" description="Disordered" evidence="1">
    <location>
        <begin position="616"/>
        <end position="635"/>
    </location>
</feature>
<evidence type="ECO:0000313" key="4">
    <source>
        <dbReference type="RefSeq" id="XP_015595091.1"/>
    </source>
</evidence>
<dbReference type="GeneID" id="107267642"/>
<dbReference type="KEGG" id="ccin:107267642"/>
<feature type="region of interest" description="Disordered" evidence="1">
    <location>
        <begin position="746"/>
        <end position="766"/>
    </location>
</feature>
<keyword evidence="4" id="KW-0808">Transferase</keyword>
<keyword evidence="4" id="KW-0418">Kinase</keyword>
<evidence type="ECO:0000256" key="2">
    <source>
        <dbReference type="SAM" id="SignalP"/>
    </source>
</evidence>
<sequence length="838" mass="93117">MMMIIASRPSSWQIFQLIFVICCCFIAGSNAVPFRVHSIRHDDGHVKERRLQEDGLTPKEKMYLYKDAEFAGTINENENDQDDYYSLSDSDYSGLDLSEEIIEPDLPKIPKGKPSDKKSNSTKRDPVEDLIASAINISCNSATKKNQRLSSSFIDLSARRGMADRHDEMEAKIMRSVHVGEDVTLCWIETTTIKENTSVVPPVRLVIREYTISFENSATIPNPYLECSRLPGEIEPGIGNDKNLGKKGLFEIIDEDTKKSRMVNFTIVDHEGEIVIWKHKRVQCGVGSVVTKSILEWSSDSAQNPKKRVEIKVSPKLYGFSVRSQPPTTTARPALMNSTGFDLTAVPSLTTEKSSNDDLSPIIRSTAETIVDTTTDASTTIDTNTETSTTVTECCNTDQTEDAESTEPTEPTEPTELTVSPTTTENLEEHCKPGETCEISSESVSSTESSTHDQKITLNGSDESCSATSSEYCETSDEVMFEDGISFKINDTVTTRDKPQTGDQVVKLSTTFSTVPPSTDSKLSFASEDGSVITTTESLAQSTVVLTEGTTLKDDMNLATSGLRKNCIDDNCHTTTEINNVEDETLLTTVLTEETGTEEAETNILITDSIPTTMESRRSTIPTPQTGITTTDTSSVHSNLTVSTETKHRLVLKIKVTLEHVNERMEKQNLIEVEKNLLLHEDPREHSNNSIMSQVRALNDSISFQKLQTLFNCSSLEKLNKRISKWAVAHYSTSLSEDQLATTSASELLNETSSQRRKKRALDNNANEDLRTGIDRLLDSSLTQEGRKNLSRAKEERPKRLDDNYRVLRRWTRETLAKSSDGSAGLNTLTEFSIYAPR</sequence>
<feature type="region of interest" description="Disordered" evidence="1">
    <location>
        <begin position="105"/>
        <end position="125"/>
    </location>
</feature>
<feature type="region of interest" description="Disordered" evidence="1">
    <location>
        <begin position="385"/>
        <end position="469"/>
    </location>
</feature>
<feature type="compositionally biased region" description="Low complexity" evidence="1">
    <location>
        <begin position="385"/>
        <end position="398"/>
    </location>
</feature>
<dbReference type="GO" id="GO:0016301">
    <property type="term" value="F:kinase activity"/>
    <property type="evidence" value="ECO:0007669"/>
    <property type="project" value="UniProtKB-KW"/>
</dbReference>
<gene>
    <name evidence="4" type="primary">LOC107267642</name>
</gene>
<feature type="compositionally biased region" description="Polar residues" evidence="1">
    <location>
        <begin position="456"/>
        <end position="469"/>
    </location>
</feature>
<feature type="chain" id="PRO_5042616778" evidence="2">
    <location>
        <begin position="32"/>
        <end position="838"/>
    </location>
</feature>
<keyword evidence="3" id="KW-1185">Reference proteome</keyword>
<evidence type="ECO:0000313" key="3">
    <source>
        <dbReference type="Proteomes" id="UP000694920"/>
    </source>
</evidence>
<feature type="compositionally biased region" description="Low complexity" evidence="1">
    <location>
        <begin position="436"/>
        <end position="449"/>
    </location>
</feature>
<reference evidence="4" key="1">
    <citation type="submission" date="2025-08" db="UniProtKB">
        <authorList>
            <consortium name="RefSeq"/>
        </authorList>
    </citation>
    <scope>IDENTIFICATION</scope>
</reference>
<dbReference type="AlphaFoldDB" id="A0AAJ7FJL9"/>
<dbReference type="Proteomes" id="UP000694920">
    <property type="component" value="Unplaced"/>
</dbReference>
<feature type="compositionally biased region" description="Low complexity" evidence="1">
    <location>
        <begin position="620"/>
        <end position="633"/>
    </location>
</feature>